<evidence type="ECO:0000256" key="3">
    <source>
        <dbReference type="ARBA" id="ARBA00023163"/>
    </source>
</evidence>
<dbReference type="Proteomes" id="UP000033448">
    <property type="component" value="Unassembled WGS sequence"/>
</dbReference>
<reference evidence="5 6" key="1">
    <citation type="submission" date="2015-02" db="EMBL/GenBank/DDBJ databases">
        <title>Draft genome sequences of ten Microbacterium spp. with emphasis on heavy metal contaminated environments.</title>
        <authorList>
            <person name="Corretto E."/>
        </authorList>
    </citation>
    <scope>NUCLEOTIDE SEQUENCE [LARGE SCALE GENOMIC DNA]</scope>
    <source>
        <strain evidence="5 6">DSM 23848</strain>
    </source>
</reference>
<dbReference type="InterPro" id="IPR002818">
    <property type="entry name" value="DJ-1/PfpI"/>
</dbReference>
<evidence type="ECO:0000313" key="5">
    <source>
        <dbReference type="EMBL" id="KJL23310.1"/>
    </source>
</evidence>
<dbReference type="SMART" id="SM00342">
    <property type="entry name" value="HTH_ARAC"/>
    <property type="match status" value="1"/>
</dbReference>
<comment type="caution">
    <text evidence="5">The sequence shown here is derived from an EMBL/GenBank/DDBJ whole genome shotgun (WGS) entry which is preliminary data.</text>
</comment>
<protein>
    <submittedName>
        <fullName evidence="5">HTH-type transcriptional regulator CdhR</fullName>
    </submittedName>
</protein>
<evidence type="ECO:0000256" key="2">
    <source>
        <dbReference type="ARBA" id="ARBA00023125"/>
    </source>
</evidence>
<dbReference type="Pfam" id="PF01965">
    <property type="entry name" value="DJ-1_PfpI"/>
    <property type="match status" value="1"/>
</dbReference>
<dbReference type="InterPro" id="IPR018062">
    <property type="entry name" value="HTH_AraC-typ_CS"/>
</dbReference>
<dbReference type="CDD" id="cd03137">
    <property type="entry name" value="GATase1_AraC_1"/>
    <property type="match status" value="1"/>
</dbReference>
<evidence type="ECO:0000256" key="1">
    <source>
        <dbReference type="ARBA" id="ARBA00023015"/>
    </source>
</evidence>
<organism evidence="5 6">
    <name type="scientific">Microbacterium azadirachtae</name>
    <dbReference type="NCBI Taxonomy" id="582680"/>
    <lineage>
        <taxon>Bacteria</taxon>
        <taxon>Bacillati</taxon>
        <taxon>Actinomycetota</taxon>
        <taxon>Actinomycetes</taxon>
        <taxon>Micrococcales</taxon>
        <taxon>Microbacteriaceae</taxon>
        <taxon>Microbacterium</taxon>
    </lineage>
</organism>
<keyword evidence="2" id="KW-0238">DNA-binding</keyword>
<dbReference type="InterPro" id="IPR018060">
    <property type="entry name" value="HTH_AraC"/>
</dbReference>
<dbReference type="PROSITE" id="PS01124">
    <property type="entry name" value="HTH_ARAC_FAMILY_2"/>
    <property type="match status" value="1"/>
</dbReference>
<dbReference type="SUPFAM" id="SSF52317">
    <property type="entry name" value="Class I glutamine amidotransferase-like"/>
    <property type="match status" value="1"/>
</dbReference>
<keyword evidence="6" id="KW-1185">Reference proteome</keyword>
<dbReference type="PANTHER" id="PTHR43130">
    <property type="entry name" value="ARAC-FAMILY TRANSCRIPTIONAL REGULATOR"/>
    <property type="match status" value="1"/>
</dbReference>
<gene>
    <name evidence="5" type="primary">cdhR_1</name>
    <name evidence="5" type="ORF">RL72_02098</name>
</gene>
<dbReference type="PANTHER" id="PTHR43130:SF3">
    <property type="entry name" value="HTH-TYPE TRANSCRIPTIONAL REGULATOR RV1931C"/>
    <property type="match status" value="1"/>
</dbReference>
<dbReference type="PATRIC" id="fig|582680.7.peg.2145"/>
<dbReference type="Gene3D" id="1.10.10.60">
    <property type="entry name" value="Homeodomain-like"/>
    <property type="match status" value="1"/>
</dbReference>
<feature type="domain" description="HTH araC/xylS-type" evidence="4">
    <location>
        <begin position="213"/>
        <end position="311"/>
    </location>
</feature>
<name>A0A0F0KT80_9MICO</name>
<dbReference type="GO" id="GO:0003700">
    <property type="term" value="F:DNA-binding transcription factor activity"/>
    <property type="evidence" value="ECO:0007669"/>
    <property type="project" value="InterPro"/>
</dbReference>
<accession>A0A0F0KT80</accession>
<evidence type="ECO:0000313" key="6">
    <source>
        <dbReference type="Proteomes" id="UP000033448"/>
    </source>
</evidence>
<dbReference type="OrthoDB" id="3194870at2"/>
<dbReference type="EMBL" id="JYIT01000077">
    <property type="protein sequence ID" value="KJL23310.1"/>
    <property type="molecule type" value="Genomic_DNA"/>
</dbReference>
<sequence>MRTAAVLAFPGISPFHLSVPLMVFGGVGVRSVEAAYRVVTVAEEPGAIRTAAGLDLVVGEGLDALAGADLVVIPSWDPEVAPSAALLDAVRTAHANGARVLGLCLGAFVIAASGIADGREVSTHWSAGPQLAARHPELTVRCEALWTDLGDVVTSAGVAAALDCCLHIVRTELGSAVAADLARSLVMAPHREGSQAQFLSRPIAADRDGDEIDRAIAWAMERIDAPAPLDDWAGAVHLSRRTFTRRFRDRTGTSPGDWLLQRRLDEARRLLEASDLPVDAVAQRTGFGSAVTLRHHFRARFGTTPGAHRRAFADPA</sequence>
<dbReference type="SUPFAM" id="SSF46689">
    <property type="entry name" value="Homeodomain-like"/>
    <property type="match status" value="2"/>
</dbReference>
<proteinExistence type="predicted"/>
<dbReference type="Gene3D" id="3.40.50.880">
    <property type="match status" value="1"/>
</dbReference>
<dbReference type="InterPro" id="IPR029062">
    <property type="entry name" value="Class_I_gatase-like"/>
</dbReference>
<dbReference type="GO" id="GO:0043565">
    <property type="term" value="F:sequence-specific DNA binding"/>
    <property type="evidence" value="ECO:0007669"/>
    <property type="project" value="InterPro"/>
</dbReference>
<dbReference type="InterPro" id="IPR052158">
    <property type="entry name" value="INH-QAR"/>
</dbReference>
<dbReference type="PROSITE" id="PS00041">
    <property type="entry name" value="HTH_ARAC_FAMILY_1"/>
    <property type="match status" value="1"/>
</dbReference>
<dbReference type="RefSeq" id="WP_045250772.1">
    <property type="nucleotide sequence ID" value="NZ_FNGQ01000007.1"/>
</dbReference>
<evidence type="ECO:0000259" key="4">
    <source>
        <dbReference type="PROSITE" id="PS01124"/>
    </source>
</evidence>
<dbReference type="Pfam" id="PF12833">
    <property type="entry name" value="HTH_18"/>
    <property type="match status" value="1"/>
</dbReference>
<dbReference type="InterPro" id="IPR009057">
    <property type="entry name" value="Homeodomain-like_sf"/>
</dbReference>
<keyword evidence="1" id="KW-0805">Transcription regulation</keyword>
<dbReference type="AlphaFoldDB" id="A0A0F0KT80"/>
<keyword evidence="3" id="KW-0804">Transcription</keyword>